<dbReference type="Proteomes" id="UP001165524">
    <property type="component" value="Unassembled WGS sequence"/>
</dbReference>
<evidence type="ECO:0000313" key="2">
    <source>
        <dbReference type="Proteomes" id="UP001165524"/>
    </source>
</evidence>
<dbReference type="InterPro" id="IPR038606">
    <property type="entry name" value="To_sf"/>
</dbReference>
<dbReference type="PANTHER" id="PTHR11008:SF9">
    <property type="entry name" value="PROTEIN TAKEOUT-LIKE PROTEIN"/>
    <property type="match status" value="1"/>
</dbReference>
<dbReference type="PANTHER" id="PTHR11008">
    <property type="entry name" value="PROTEIN TAKEOUT-LIKE PROTEIN"/>
    <property type="match status" value="1"/>
</dbReference>
<reference evidence="1" key="1">
    <citation type="submission" date="2022-04" db="EMBL/GenBank/DDBJ databases">
        <title>Alcanivorax sp. CY1518 draft genome sequence.</title>
        <authorList>
            <person name="Zhao G."/>
            <person name="An M."/>
        </authorList>
    </citation>
    <scope>NUCLEOTIDE SEQUENCE</scope>
    <source>
        <strain evidence="1">CY1518</strain>
    </source>
</reference>
<dbReference type="Gene3D" id="3.15.10.30">
    <property type="entry name" value="Haemolymph juvenile hormone binding protein"/>
    <property type="match status" value="1"/>
</dbReference>
<evidence type="ECO:0000313" key="1">
    <source>
        <dbReference type="EMBL" id="MCK0538900.1"/>
    </source>
</evidence>
<accession>A0ABT0EAM9</accession>
<comment type="caution">
    <text evidence="1">The sequence shown here is derived from an EMBL/GenBank/DDBJ whole genome shotgun (WGS) entry which is preliminary data.</text>
</comment>
<protein>
    <submittedName>
        <fullName evidence="1">JHBP domain-containing protein</fullName>
    </submittedName>
</protein>
<sequence length="296" mass="32247">VFGLFLLVAASSAFVIGGVPLLGNSLDDLVVEALEYVRSLLKKHDPYTLPPMPDQHLVDTDVDFIISTHDVKVSNAGDFSIDKISNNLPLLKASFALSIPTAHISGNYKISGTGFQKKVQGEGTFVLDVTKMVESGDIQFGIVDHSLQISTINLDYSIEKMQTSVTGLSIEDMTQEQIDDMLNKQFLASLLADLGVDLLHFLGHRFVGRLHIVHNFLGVSCNFGVFLLQIGGGFVNLGLESLNGFLDLWVALHLLLDLGLHVFQSRFGLLGVFLDSLDDSFAIGFVGEVEGFFGFI</sequence>
<dbReference type="InterPro" id="IPR010562">
    <property type="entry name" value="Haemolymph_juvenile_hormone-bd"/>
</dbReference>
<dbReference type="Pfam" id="PF06585">
    <property type="entry name" value="JHBP"/>
    <property type="match status" value="1"/>
</dbReference>
<keyword evidence="2" id="KW-1185">Reference proteome</keyword>
<proteinExistence type="predicted"/>
<feature type="non-terminal residue" evidence="1">
    <location>
        <position position="1"/>
    </location>
</feature>
<dbReference type="RefSeq" id="WP_246953974.1">
    <property type="nucleotide sequence ID" value="NZ_JALKII010000024.1"/>
</dbReference>
<dbReference type="EMBL" id="JALKII010000024">
    <property type="protein sequence ID" value="MCK0538900.1"/>
    <property type="molecule type" value="Genomic_DNA"/>
</dbReference>
<gene>
    <name evidence="1" type="ORF">MU846_14440</name>
</gene>
<organism evidence="1 2">
    <name type="scientific">Alcanivorax quisquiliarum</name>
    <dbReference type="NCBI Taxonomy" id="2933565"/>
    <lineage>
        <taxon>Bacteria</taxon>
        <taxon>Pseudomonadati</taxon>
        <taxon>Pseudomonadota</taxon>
        <taxon>Gammaproteobacteria</taxon>
        <taxon>Oceanospirillales</taxon>
        <taxon>Alcanivoracaceae</taxon>
        <taxon>Alcanivorax</taxon>
    </lineage>
</organism>
<name>A0ABT0EAM9_9GAMM</name>